<dbReference type="EMBL" id="QKTW01000016">
    <property type="protein sequence ID" value="PZF73035.1"/>
    <property type="molecule type" value="Genomic_DNA"/>
</dbReference>
<evidence type="ECO:0000259" key="4">
    <source>
        <dbReference type="PROSITE" id="PS01124"/>
    </source>
</evidence>
<dbReference type="SMART" id="SM00342">
    <property type="entry name" value="HTH_ARAC"/>
    <property type="match status" value="1"/>
</dbReference>
<keyword evidence="6" id="KW-1185">Reference proteome</keyword>
<organism evidence="5 6">
    <name type="scientific">Taibaiella soli</name>
    <dbReference type="NCBI Taxonomy" id="1649169"/>
    <lineage>
        <taxon>Bacteria</taxon>
        <taxon>Pseudomonadati</taxon>
        <taxon>Bacteroidota</taxon>
        <taxon>Chitinophagia</taxon>
        <taxon>Chitinophagales</taxon>
        <taxon>Chitinophagaceae</taxon>
        <taxon>Taibaiella</taxon>
    </lineage>
</organism>
<dbReference type="PANTHER" id="PTHR47893">
    <property type="entry name" value="REGULATORY PROTEIN PCHR"/>
    <property type="match status" value="1"/>
</dbReference>
<dbReference type="InterPro" id="IPR020449">
    <property type="entry name" value="Tscrpt_reg_AraC-type_HTH"/>
</dbReference>
<dbReference type="PROSITE" id="PS01124">
    <property type="entry name" value="HTH_ARAC_FAMILY_2"/>
    <property type="match status" value="1"/>
</dbReference>
<keyword evidence="2" id="KW-0238">DNA-binding</keyword>
<reference evidence="5 6" key="1">
    <citation type="submission" date="2018-06" db="EMBL/GenBank/DDBJ databases">
        <title>Mucibacter soli gen. nov., sp. nov., a new member of the family Chitinophagaceae producing mucin.</title>
        <authorList>
            <person name="Kim M.-K."/>
            <person name="Park S."/>
            <person name="Kim T.-S."/>
            <person name="Joung Y."/>
            <person name="Han J.-H."/>
            <person name="Kim S.B."/>
        </authorList>
    </citation>
    <scope>NUCLEOTIDE SEQUENCE [LARGE SCALE GENOMIC DNA]</scope>
    <source>
        <strain evidence="5 6">R1-15</strain>
    </source>
</reference>
<evidence type="ECO:0000256" key="1">
    <source>
        <dbReference type="ARBA" id="ARBA00023015"/>
    </source>
</evidence>
<name>A0A2W2AC81_9BACT</name>
<dbReference type="Gene3D" id="1.10.10.60">
    <property type="entry name" value="Homeodomain-like"/>
    <property type="match status" value="2"/>
</dbReference>
<evidence type="ECO:0000313" key="5">
    <source>
        <dbReference type="EMBL" id="PZF73035.1"/>
    </source>
</evidence>
<dbReference type="InterPro" id="IPR053142">
    <property type="entry name" value="PchR_regulatory_protein"/>
</dbReference>
<dbReference type="InterPro" id="IPR018062">
    <property type="entry name" value="HTH_AraC-typ_CS"/>
</dbReference>
<dbReference type="GO" id="GO:0043565">
    <property type="term" value="F:sequence-specific DNA binding"/>
    <property type="evidence" value="ECO:0007669"/>
    <property type="project" value="InterPro"/>
</dbReference>
<dbReference type="GO" id="GO:0003700">
    <property type="term" value="F:DNA-binding transcription factor activity"/>
    <property type="evidence" value="ECO:0007669"/>
    <property type="project" value="InterPro"/>
</dbReference>
<dbReference type="SUPFAM" id="SSF46689">
    <property type="entry name" value="Homeodomain-like"/>
    <property type="match status" value="2"/>
</dbReference>
<dbReference type="Proteomes" id="UP000248745">
    <property type="component" value="Unassembled WGS sequence"/>
</dbReference>
<evidence type="ECO:0000256" key="2">
    <source>
        <dbReference type="ARBA" id="ARBA00023125"/>
    </source>
</evidence>
<dbReference type="InterPro" id="IPR009057">
    <property type="entry name" value="Homeodomain-like_sf"/>
</dbReference>
<proteinExistence type="predicted"/>
<keyword evidence="1" id="KW-0805">Transcription regulation</keyword>
<dbReference type="PANTHER" id="PTHR47893:SF1">
    <property type="entry name" value="REGULATORY PROTEIN PCHR"/>
    <property type="match status" value="1"/>
</dbReference>
<protein>
    <recommendedName>
        <fullName evidence="4">HTH araC/xylS-type domain-containing protein</fullName>
    </recommendedName>
</protein>
<accession>A0A2W2AC81</accession>
<dbReference type="PROSITE" id="PS00041">
    <property type="entry name" value="HTH_ARAC_FAMILY_1"/>
    <property type="match status" value="1"/>
</dbReference>
<evidence type="ECO:0000256" key="3">
    <source>
        <dbReference type="ARBA" id="ARBA00023163"/>
    </source>
</evidence>
<dbReference type="InterPro" id="IPR018060">
    <property type="entry name" value="HTH_AraC"/>
</dbReference>
<keyword evidence="3" id="KW-0804">Transcription</keyword>
<dbReference type="OrthoDB" id="799767at2"/>
<feature type="domain" description="HTH araC/xylS-type" evidence="4">
    <location>
        <begin position="84"/>
        <end position="181"/>
    </location>
</feature>
<sequence>MANSPFRFDQTTEQQFTICAQTRSLLTQLQQATGLTDFLQSLQQTELSLHLLRRSLESIAVPFTVCQVPACRFLAYETERDKIGEAKMILDTRFDQPITIKELSRKVAMNECYLKKGFKALTGKTIHEYQQELRISKAKELLKGQEHSVSDVANLLGFSSISHFSTAFKKATGLKPCELLA</sequence>
<evidence type="ECO:0000313" key="6">
    <source>
        <dbReference type="Proteomes" id="UP000248745"/>
    </source>
</evidence>
<dbReference type="Pfam" id="PF12833">
    <property type="entry name" value="HTH_18"/>
    <property type="match status" value="1"/>
</dbReference>
<dbReference type="PRINTS" id="PR00032">
    <property type="entry name" value="HTHARAC"/>
</dbReference>
<dbReference type="AlphaFoldDB" id="A0A2W2AC81"/>
<gene>
    <name evidence="5" type="ORF">DN068_10830</name>
</gene>
<comment type="caution">
    <text evidence="5">The sequence shown here is derived from an EMBL/GenBank/DDBJ whole genome shotgun (WGS) entry which is preliminary data.</text>
</comment>